<dbReference type="GO" id="GO:0042597">
    <property type="term" value="C:periplasmic space"/>
    <property type="evidence" value="ECO:0007669"/>
    <property type="project" value="InterPro"/>
</dbReference>
<accession>A0A8J6IW25</accession>
<name>A0A8J6IW25_9ALTE</name>
<dbReference type="Pfam" id="PF05426">
    <property type="entry name" value="Alginate_lyase"/>
    <property type="match status" value="1"/>
</dbReference>
<dbReference type="Proteomes" id="UP000601768">
    <property type="component" value="Unassembled WGS sequence"/>
</dbReference>
<evidence type="ECO:0000313" key="4">
    <source>
        <dbReference type="EMBL" id="MBC3766770.1"/>
    </source>
</evidence>
<comment type="caution">
    <text evidence="4">The sequence shown here is derived from an EMBL/GenBank/DDBJ whole genome shotgun (WGS) entry which is preliminary data.</text>
</comment>
<dbReference type="AlphaFoldDB" id="A0A8J6IW25"/>
<dbReference type="InterPro" id="IPR008929">
    <property type="entry name" value="Chondroitin_lyas"/>
</dbReference>
<keyword evidence="5" id="KW-1185">Reference proteome</keyword>
<organism evidence="4 5">
    <name type="scientific">Neptunicella marina</name>
    <dbReference type="NCBI Taxonomy" id="2125989"/>
    <lineage>
        <taxon>Bacteria</taxon>
        <taxon>Pseudomonadati</taxon>
        <taxon>Pseudomonadota</taxon>
        <taxon>Gammaproteobacteria</taxon>
        <taxon>Alteromonadales</taxon>
        <taxon>Alteromonadaceae</taxon>
        <taxon>Neptunicella</taxon>
    </lineage>
</organism>
<evidence type="ECO:0000313" key="5">
    <source>
        <dbReference type="Proteomes" id="UP000601768"/>
    </source>
</evidence>
<evidence type="ECO:0000256" key="1">
    <source>
        <dbReference type="ARBA" id="ARBA00022729"/>
    </source>
</evidence>
<dbReference type="GO" id="GO:0016829">
    <property type="term" value="F:lyase activity"/>
    <property type="evidence" value="ECO:0007669"/>
    <property type="project" value="UniProtKB-KW"/>
</dbReference>
<proteinExistence type="predicted"/>
<dbReference type="InterPro" id="IPR008397">
    <property type="entry name" value="Alginate_lyase_dom"/>
</dbReference>
<evidence type="ECO:0000256" key="2">
    <source>
        <dbReference type="ARBA" id="ARBA00023239"/>
    </source>
</evidence>
<feature type="domain" description="Alginate lyase" evidence="3">
    <location>
        <begin position="57"/>
        <end position="332"/>
    </location>
</feature>
<dbReference type="Gene3D" id="1.50.10.100">
    <property type="entry name" value="Chondroitin AC/alginate lyase"/>
    <property type="match status" value="1"/>
</dbReference>
<keyword evidence="2 4" id="KW-0456">Lyase</keyword>
<keyword evidence="1" id="KW-0732">Signal</keyword>
<reference evidence="4" key="2">
    <citation type="submission" date="2020-08" db="EMBL/GenBank/DDBJ databases">
        <authorList>
            <person name="Lai Q."/>
        </authorList>
    </citation>
    <scope>NUCLEOTIDE SEQUENCE</scope>
    <source>
        <strain evidence="4">S27-2</strain>
    </source>
</reference>
<reference evidence="4" key="1">
    <citation type="journal article" date="2018" name="Int. J. Syst. Evol. Microbiol.">
        <title>Neptunicella marina gen. nov., sp. nov., isolated from surface seawater.</title>
        <authorList>
            <person name="Liu X."/>
            <person name="Lai Q."/>
            <person name="Du Y."/>
            <person name="Zhang X."/>
            <person name="Liu Z."/>
            <person name="Sun F."/>
            <person name="Shao Z."/>
        </authorList>
    </citation>
    <scope>NUCLEOTIDE SEQUENCE</scope>
    <source>
        <strain evidence="4">S27-2</strain>
    </source>
</reference>
<dbReference type="SUPFAM" id="SSF48230">
    <property type="entry name" value="Chondroitin AC/alginate lyase"/>
    <property type="match status" value="1"/>
</dbReference>
<gene>
    <name evidence="4" type="ORF">H8B19_12845</name>
</gene>
<sequence length="404" mass="46432">MSSCHNSLRTEDLPATDWLGANVAANQERFNSDVVVQAVAQLQQQAEKILRKPVLTVVSKKQLPASGNAHDYFSVGPYWWPNPETVNGLPWVRRDGQVNPAFRRNDSDNMRMGQMVTRIHTLMLANYYKPDRRKIAKAAELLRVWFIAPETRMTPHMDFAQSIPGRTTGRGIGIIDARVLVYLLDVMPQLQTSLTSEEFSTFKTWLKDFYHWLQTSNNGIKERMMHNNHGNFYDLISASIAFYLKDQAGLQQIFTRSLQRVEQQILVDGSQPHELIRTRPFHYSAFNLHALFGIARFAELSGVDLWQRKNPDAPLLRAYTLLLNSYTDNQRWKGSEEANIPFHALVPLALQVKRVYQRDDFFLKIKTLPAVERQRTQSLLGRCALIFDVTAITTVSEIESFCNY</sequence>
<evidence type="ECO:0000259" key="3">
    <source>
        <dbReference type="Pfam" id="PF05426"/>
    </source>
</evidence>
<dbReference type="EMBL" id="JACNEP010000010">
    <property type="protein sequence ID" value="MBC3766770.1"/>
    <property type="molecule type" value="Genomic_DNA"/>
</dbReference>
<protein>
    <submittedName>
        <fullName evidence="4">Alginate lyase family protein</fullName>
    </submittedName>
</protein>